<evidence type="ECO:0000259" key="11">
    <source>
        <dbReference type="PROSITE" id="PS50893"/>
    </source>
</evidence>
<comment type="similarity">
    <text evidence="2">Belongs to the ABC transporter superfamily.</text>
</comment>
<dbReference type="Proteomes" id="UP000305709">
    <property type="component" value="Unassembled WGS sequence"/>
</dbReference>
<dbReference type="PROSITE" id="PS00211">
    <property type="entry name" value="ABC_TRANSPORTER_1"/>
    <property type="match status" value="1"/>
</dbReference>
<evidence type="ECO:0000313" key="12">
    <source>
        <dbReference type="EMBL" id="TNC66607.1"/>
    </source>
</evidence>
<keyword evidence="7 12" id="KW-0067">ATP-binding</keyword>
<evidence type="ECO:0000256" key="1">
    <source>
        <dbReference type="ARBA" id="ARBA00004202"/>
    </source>
</evidence>
<dbReference type="GO" id="GO:0006826">
    <property type="term" value="P:iron ion transport"/>
    <property type="evidence" value="ECO:0007669"/>
    <property type="project" value="UniProtKB-KW"/>
</dbReference>
<dbReference type="GO" id="GO:0005886">
    <property type="term" value="C:plasma membrane"/>
    <property type="evidence" value="ECO:0007669"/>
    <property type="project" value="UniProtKB-SubCell"/>
</dbReference>
<dbReference type="GO" id="GO:0016887">
    <property type="term" value="F:ATP hydrolysis activity"/>
    <property type="evidence" value="ECO:0007669"/>
    <property type="project" value="InterPro"/>
</dbReference>
<keyword evidence="9" id="KW-0406">Ion transport</keyword>
<protein>
    <submittedName>
        <fullName evidence="12">ATP-binding cassette domain-containing protein</fullName>
    </submittedName>
</protein>
<evidence type="ECO:0000256" key="10">
    <source>
        <dbReference type="ARBA" id="ARBA00023136"/>
    </source>
</evidence>
<dbReference type="SUPFAM" id="SSF52540">
    <property type="entry name" value="P-loop containing nucleoside triphosphate hydrolases"/>
    <property type="match status" value="1"/>
</dbReference>
<dbReference type="InterPro" id="IPR051535">
    <property type="entry name" value="Siderophore_ABC-ATPase"/>
</dbReference>
<dbReference type="EMBL" id="VDFV01000031">
    <property type="protein sequence ID" value="TNC66607.1"/>
    <property type="molecule type" value="Genomic_DNA"/>
</dbReference>
<organism evidence="12 13">
    <name type="scientific">Rubellimicrobium roseum</name>
    <dbReference type="NCBI Taxonomy" id="687525"/>
    <lineage>
        <taxon>Bacteria</taxon>
        <taxon>Pseudomonadati</taxon>
        <taxon>Pseudomonadota</taxon>
        <taxon>Alphaproteobacteria</taxon>
        <taxon>Rhodobacterales</taxon>
        <taxon>Roseobacteraceae</taxon>
        <taxon>Rubellimicrobium</taxon>
    </lineage>
</organism>
<dbReference type="PANTHER" id="PTHR42771:SF3">
    <property type="entry name" value="PETROBACTIN IMPORT ATP-BINDING PROTEIN YCLP"/>
    <property type="match status" value="1"/>
</dbReference>
<accession>A0A5C4NCR1</accession>
<dbReference type="Gene3D" id="3.40.50.300">
    <property type="entry name" value="P-loop containing nucleotide triphosphate hydrolases"/>
    <property type="match status" value="1"/>
</dbReference>
<evidence type="ECO:0000256" key="4">
    <source>
        <dbReference type="ARBA" id="ARBA00022475"/>
    </source>
</evidence>
<keyword evidence="3" id="KW-0813">Transport</keyword>
<dbReference type="OrthoDB" id="9805601at2"/>
<evidence type="ECO:0000256" key="5">
    <source>
        <dbReference type="ARBA" id="ARBA00022496"/>
    </source>
</evidence>
<dbReference type="SMART" id="SM00382">
    <property type="entry name" value="AAA"/>
    <property type="match status" value="1"/>
</dbReference>
<name>A0A5C4NCR1_9RHOB</name>
<sequence length="252" mass="27581">MIEIDGVSHAIGGQPILSDVTLRLPKGGVTALIGPNGAGKSTLLSLMARLQRLERGAIRFDGLDVARTPTDRLALKLAILRQETPIGTRLTLRDLVGFGRFPHHRGRPGPGDQEKVEEALALFDLQDLAHRFLDEVSGGQRQRALVAMTFAQDTDYLLLDEPLNNLDMAHARHLMRTLREVADSHGRTIVAVLHEVNYAAAHADRIVALKRGRLAFEGPPGEVLTDERLGALYGTPVTVREVDGHRVALHYA</sequence>
<dbReference type="InterPro" id="IPR017871">
    <property type="entry name" value="ABC_transporter-like_CS"/>
</dbReference>
<evidence type="ECO:0000256" key="3">
    <source>
        <dbReference type="ARBA" id="ARBA00022448"/>
    </source>
</evidence>
<dbReference type="FunFam" id="3.40.50.300:FF:000134">
    <property type="entry name" value="Iron-enterobactin ABC transporter ATP-binding protein"/>
    <property type="match status" value="1"/>
</dbReference>
<keyword evidence="8" id="KW-0408">Iron</keyword>
<evidence type="ECO:0000256" key="2">
    <source>
        <dbReference type="ARBA" id="ARBA00005417"/>
    </source>
</evidence>
<dbReference type="AlphaFoldDB" id="A0A5C4NCR1"/>
<dbReference type="InterPro" id="IPR003593">
    <property type="entry name" value="AAA+_ATPase"/>
</dbReference>
<dbReference type="Pfam" id="PF00005">
    <property type="entry name" value="ABC_tran"/>
    <property type="match status" value="1"/>
</dbReference>
<evidence type="ECO:0000313" key="13">
    <source>
        <dbReference type="Proteomes" id="UP000305709"/>
    </source>
</evidence>
<keyword evidence="4" id="KW-1003">Cell membrane</keyword>
<dbReference type="GO" id="GO:0005524">
    <property type="term" value="F:ATP binding"/>
    <property type="evidence" value="ECO:0007669"/>
    <property type="project" value="UniProtKB-KW"/>
</dbReference>
<keyword evidence="5" id="KW-0410">Iron transport</keyword>
<evidence type="ECO:0000256" key="6">
    <source>
        <dbReference type="ARBA" id="ARBA00022741"/>
    </source>
</evidence>
<feature type="domain" description="ABC transporter" evidence="11">
    <location>
        <begin position="2"/>
        <end position="236"/>
    </location>
</feature>
<keyword evidence="13" id="KW-1185">Reference proteome</keyword>
<keyword evidence="6" id="KW-0547">Nucleotide-binding</keyword>
<proteinExistence type="inferred from homology"/>
<reference evidence="12 13" key="1">
    <citation type="submission" date="2019-06" db="EMBL/GenBank/DDBJ databases">
        <authorList>
            <person name="Jiang L."/>
        </authorList>
    </citation>
    <scope>NUCLEOTIDE SEQUENCE [LARGE SCALE GENOMIC DNA]</scope>
    <source>
        <strain evidence="12 13">YIM 48858</strain>
    </source>
</reference>
<dbReference type="InterPro" id="IPR003439">
    <property type="entry name" value="ABC_transporter-like_ATP-bd"/>
</dbReference>
<keyword evidence="10" id="KW-0472">Membrane</keyword>
<evidence type="ECO:0000256" key="9">
    <source>
        <dbReference type="ARBA" id="ARBA00023065"/>
    </source>
</evidence>
<gene>
    <name evidence="12" type="ORF">FHG71_16145</name>
</gene>
<evidence type="ECO:0000256" key="7">
    <source>
        <dbReference type="ARBA" id="ARBA00022840"/>
    </source>
</evidence>
<dbReference type="PROSITE" id="PS50893">
    <property type="entry name" value="ABC_TRANSPORTER_2"/>
    <property type="match status" value="1"/>
</dbReference>
<dbReference type="CDD" id="cd03214">
    <property type="entry name" value="ABC_Iron-Siderophores_B12_Hemin"/>
    <property type="match status" value="1"/>
</dbReference>
<dbReference type="PANTHER" id="PTHR42771">
    <property type="entry name" value="IRON(3+)-HYDROXAMATE IMPORT ATP-BINDING PROTEIN FHUC"/>
    <property type="match status" value="1"/>
</dbReference>
<dbReference type="InterPro" id="IPR027417">
    <property type="entry name" value="P-loop_NTPase"/>
</dbReference>
<dbReference type="RefSeq" id="WP_139082735.1">
    <property type="nucleotide sequence ID" value="NZ_VDFV01000031.1"/>
</dbReference>
<evidence type="ECO:0000256" key="8">
    <source>
        <dbReference type="ARBA" id="ARBA00023004"/>
    </source>
</evidence>
<comment type="caution">
    <text evidence="12">The sequence shown here is derived from an EMBL/GenBank/DDBJ whole genome shotgun (WGS) entry which is preliminary data.</text>
</comment>
<comment type="subcellular location">
    <subcellularLocation>
        <location evidence="1">Cell membrane</location>
        <topology evidence="1">Peripheral membrane protein</topology>
    </subcellularLocation>
</comment>